<dbReference type="Gene3D" id="3.40.50.300">
    <property type="entry name" value="P-loop containing nucleotide triphosphate hydrolases"/>
    <property type="match status" value="2"/>
</dbReference>
<dbReference type="AlphaFoldDB" id="A0A229P1X2"/>
<dbReference type="SMART" id="SM00487">
    <property type="entry name" value="DEXDc"/>
    <property type="match status" value="1"/>
</dbReference>
<keyword evidence="4" id="KW-0067">ATP-binding</keyword>
<evidence type="ECO:0000256" key="4">
    <source>
        <dbReference type="ARBA" id="ARBA00022840"/>
    </source>
</evidence>
<dbReference type="InterPro" id="IPR056329">
    <property type="entry name" value="CON_HrpB"/>
</dbReference>
<dbReference type="Pfam" id="PF00270">
    <property type="entry name" value="DEAD"/>
    <property type="match status" value="1"/>
</dbReference>
<evidence type="ECO:0000256" key="5">
    <source>
        <dbReference type="SAM" id="MobiDB-lite"/>
    </source>
</evidence>
<dbReference type="EMBL" id="NMUQ01000001">
    <property type="protein sequence ID" value="OXM16098.1"/>
    <property type="molecule type" value="Genomic_DNA"/>
</dbReference>
<dbReference type="Pfam" id="PF08482">
    <property type="entry name" value="HrpB_C"/>
    <property type="match status" value="1"/>
</dbReference>
<dbReference type="PROSITE" id="PS51194">
    <property type="entry name" value="HELICASE_CTER"/>
    <property type="match status" value="1"/>
</dbReference>
<dbReference type="InterPro" id="IPR013689">
    <property type="entry name" value="RNA_helicase_ATP-dep_HrpB_C"/>
</dbReference>
<dbReference type="CDD" id="cd17990">
    <property type="entry name" value="DEXHc_HrpB"/>
    <property type="match status" value="1"/>
</dbReference>
<dbReference type="PROSITE" id="PS51192">
    <property type="entry name" value="HELICASE_ATP_BIND_1"/>
    <property type="match status" value="1"/>
</dbReference>
<dbReference type="InterPro" id="IPR001650">
    <property type="entry name" value="Helicase_C-like"/>
</dbReference>
<dbReference type="SMART" id="SM00847">
    <property type="entry name" value="HA2"/>
    <property type="match status" value="1"/>
</dbReference>
<dbReference type="InterPro" id="IPR011545">
    <property type="entry name" value="DEAD/DEAH_box_helicase_dom"/>
</dbReference>
<accession>A0A229P1X2</accession>
<evidence type="ECO:0000259" key="7">
    <source>
        <dbReference type="PROSITE" id="PS51194"/>
    </source>
</evidence>
<evidence type="ECO:0000256" key="3">
    <source>
        <dbReference type="ARBA" id="ARBA00022806"/>
    </source>
</evidence>
<dbReference type="Pfam" id="PF00271">
    <property type="entry name" value="Helicase_C"/>
    <property type="match status" value="1"/>
</dbReference>
<feature type="domain" description="Helicase C-terminal" evidence="7">
    <location>
        <begin position="204"/>
        <end position="373"/>
    </location>
</feature>
<dbReference type="Proteomes" id="UP000215145">
    <property type="component" value="Unassembled WGS sequence"/>
</dbReference>
<keyword evidence="2" id="KW-0378">Hydrolase</keyword>
<dbReference type="CDD" id="cd18791">
    <property type="entry name" value="SF2_C_RHA"/>
    <property type="match status" value="1"/>
</dbReference>
<dbReference type="PIRSF" id="PIRSF005496">
    <property type="entry name" value="ATP_hel_hrpB"/>
    <property type="match status" value="1"/>
</dbReference>
<dbReference type="GO" id="GO:0005524">
    <property type="term" value="F:ATP binding"/>
    <property type="evidence" value="ECO:0007669"/>
    <property type="project" value="UniProtKB-KW"/>
</dbReference>
<evidence type="ECO:0000256" key="2">
    <source>
        <dbReference type="ARBA" id="ARBA00022801"/>
    </source>
</evidence>
<dbReference type="PANTHER" id="PTHR43519:SF1">
    <property type="entry name" value="ATP-DEPENDENT RNA HELICASE HRPB"/>
    <property type="match status" value="1"/>
</dbReference>
<dbReference type="NCBIfam" id="TIGR01970">
    <property type="entry name" value="DEAH_box_HrpB"/>
    <property type="match status" value="1"/>
</dbReference>
<sequence length="866" mass="93697">MSNREKLPVELVLPELLNALEVGTRAVLVAQPGAGKTTRVPIALLDSSWLNGRKLLMLEPRRLAARSAATYMARQLGEEAGGTVGFRVRLETKVGPATRIEVVTEGVLTRLLQGDPALEAYGAVIFDEFHERHLHSDLGLALCLQSAALLREDMRLLVMSATLDAGKVSEVLGGAPIIASEGRQYPVQTNYRPRATRSRLEVDAAEAVLEALREQEGDVLVFLPGMADIRRTESELRRGGLPADCDLRQLHGSMPLAAQDEAVAACQPGRRKIVLATSIAESSLTVAGVRSVVDAGLMRVPRFSPRTGMTRLETVPVSQASADQRRGRAGRTSPGTCWRLWSQEAHRLLPPFGTPELLEADLAPLALELAAWGAAGPEELDWLDAPPAAAYEQACALLQQLGALSPERRITPHGRRMAALGGHPRLAHMALEAARLGWSAAACELAALLGERDPLRGERSADLRLRLEALRAAGRGGEAALAAAAASAAAEARQWLRALAAQLGGAQPGAPEPSAAARGLGRAGELSAPAAGARAAEQQSQQRPGEPPVGLLLALAYPDRIAQRRPDGRYLLSVGRGAALPFAQPISAADYLVAAELDDSGTESRIDLAAPVQLEELEALLPELFTTEASVEWDSEAGAVRCRRRVRLGALIIRESQLEKPDQALVTAGLLQGIRREGLRLLPWTRQTRQLQARMMLMHSVQQDWPDASDEALLATMELWLAPYATGIRSASGLQKLDLTAALDSLLGWERRRQLDDYAPTHLTVPSGSRIPVDYSDPAAPFLAARLQELFGMKQTPKVGKGRLPVVMHLLSPAQRPVQVTKDLESFWSTTYFEVRKELKVRYPKHYWPEDPLQAQATSRVKPRGT</sequence>
<comment type="caution">
    <text evidence="8">The sequence shown here is derived from an EMBL/GenBank/DDBJ whole genome shotgun (WGS) entry which is preliminary data.</text>
</comment>
<dbReference type="PANTHER" id="PTHR43519">
    <property type="entry name" value="ATP-DEPENDENT RNA HELICASE HRPB"/>
    <property type="match status" value="1"/>
</dbReference>
<dbReference type="OrthoDB" id="9808833at2"/>
<feature type="compositionally biased region" description="Low complexity" evidence="5">
    <location>
        <begin position="506"/>
        <end position="544"/>
    </location>
</feature>
<dbReference type="SMART" id="SM00490">
    <property type="entry name" value="HELICc"/>
    <property type="match status" value="1"/>
</dbReference>
<keyword evidence="3 8" id="KW-0347">Helicase</keyword>
<keyword evidence="1" id="KW-0547">Nucleotide-binding</keyword>
<dbReference type="RefSeq" id="WP_089523183.1">
    <property type="nucleotide sequence ID" value="NZ_NMUQ01000001.1"/>
</dbReference>
<dbReference type="GO" id="GO:0003676">
    <property type="term" value="F:nucleic acid binding"/>
    <property type="evidence" value="ECO:0007669"/>
    <property type="project" value="InterPro"/>
</dbReference>
<evidence type="ECO:0000259" key="6">
    <source>
        <dbReference type="PROSITE" id="PS51192"/>
    </source>
</evidence>
<proteinExistence type="predicted"/>
<feature type="region of interest" description="Disordered" evidence="5">
    <location>
        <begin position="506"/>
        <end position="549"/>
    </location>
</feature>
<gene>
    <name evidence="8" type="primary">hrpB</name>
    <name evidence="8" type="ORF">CGZ75_05190</name>
</gene>
<name>A0A229P1X2_9BACL</name>
<keyword evidence="9" id="KW-1185">Reference proteome</keyword>
<evidence type="ECO:0000256" key="1">
    <source>
        <dbReference type="ARBA" id="ARBA00022741"/>
    </source>
</evidence>
<dbReference type="InterPro" id="IPR014001">
    <property type="entry name" value="Helicase_ATP-bd"/>
</dbReference>
<dbReference type="GO" id="GO:0004386">
    <property type="term" value="F:helicase activity"/>
    <property type="evidence" value="ECO:0007669"/>
    <property type="project" value="UniProtKB-KW"/>
</dbReference>
<dbReference type="Gene3D" id="1.20.120.1080">
    <property type="match status" value="1"/>
</dbReference>
<evidence type="ECO:0000313" key="9">
    <source>
        <dbReference type="Proteomes" id="UP000215145"/>
    </source>
</evidence>
<dbReference type="FunFam" id="3.40.50.300:FF:002125">
    <property type="entry name" value="ATP-dependent helicase HrpB"/>
    <property type="match status" value="1"/>
</dbReference>
<dbReference type="InterPro" id="IPR027417">
    <property type="entry name" value="P-loop_NTPase"/>
</dbReference>
<dbReference type="GO" id="GO:0016787">
    <property type="term" value="F:hydrolase activity"/>
    <property type="evidence" value="ECO:0007669"/>
    <property type="project" value="UniProtKB-KW"/>
</dbReference>
<organism evidence="8 9">
    <name type="scientific">Paenibacillus herberti</name>
    <dbReference type="NCBI Taxonomy" id="1619309"/>
    <lineage>
        <taxon>Bacteria</taxon>
        <taxon>Bacillati</taxon>
        <taxon>Bacillota</taxon>
        <taxon>Bacilli</taxon>
        <taxon>Bacillales</taxon>
        <taxon>Paenibacillaceae</taxon>
        <taxon>Paenibacillus</taxon>
    </lineage>
</organism>
<feature type="domain" description="Helicase ATP-binding" evidence="6">
    <location>
        <begin position="17"/>
        <end position="181"/>
    </location>
</feature>
<reference evidence="8 9" key="1">
    <citation type="submission" date="2017-07" db="EMBL/GenBank/DDBJ databases">
        <title>Paenibacillus herberti R33 genome sequencing and assembly.</title>
        <authorList>
            <person name="Su W."/>
        </authorList>
    </citation>
    <scope>NUCLEOTIDE SEQUENCE [LARGE SCALE GENOMIC DNA]</scope>
    <source>
        <strain evidence="8 9">R33</strain>
    </source>
</reference>
<dbReference type="Pfam" id="PF24473">
    <property type="entry name" value="CON_HrpB"/>
    <property type="match status" value="1"/>
</dbReference>
<evidence type="ECO:0000313" key="8">
    <source>
        <dbReference type="EMBL" id="OXM16098.1"/>
    </source>
</evidence>
<dbReference type="SUPFAM" id="SSF52540">
    <property type="entry name" value="P-loop containing nucleoside triphosphate hydrolases"/>
    <property type="match status" value="2"/>
</dbReference>
<dbReference type="InterPro" id="IPR049614">
    <property type="entry name" value="HrpB_DEXH"/>
</dbReference>
<protein>
    <submittedName>
        <fullName evidence="8">ATP-dependent helicase HrpB</fullName>
    </submittedName>
</protein>
<dbReference type="InterPro" id="IPR010225">
    <property type="entry name" value="HrpB"/>
</dbReference>
<dbReference type="InterPro" id="IPR007502">
    <property type="entry name" value="Helicase-assoc_dom"/>
</dbReference>